<feature type="region of interest" description="Disordered" evidence="1">
    <location>
        <begin position="1"/>
        <end position="21"/>
    </location>
</feature>
<gene>
    <name evidence="2" type="primary">ORF180309</name>
</gene>
<dbReference type="AlphaFoldDB" id="A0A0B7BDE9"/>
<sequence>MKGHRLLMDNGVNGQNGRTVPELVGQGSVSHRDIAITLPLQTVENTVLEKERDTECVTQ</sequence>
<feature type="non-terminal residue" evidence="2">
    <location>
        <position position="59"/>
    </location>
</feature>
<evidence type="ECO:0000313" key="2">
    <source>
        <dbReference type="EMBL" id="CEK90983.1"/>
    </source>
</evidence>
<proteinExistence type="predicted"/>
<evidence type="ECO:0000256" key="1">
    <source>
        <dbReference type="SAM" id="MobiDB-lite"/>
    </source>
</evidence>
<protein>
    <submittedName>
        <fullName evidence="2">Uncharacterized protein</fullName>
    </submittedName>
</protein>
<organism evidence="2">
    <name type="scientific">Arion vulgaris</name>
    <dbReference type="NCBI Taxonomy" id="1028688"/>
    <lineage>
        <taxon>Eukaryota</taxon>
        <taxon>Metazoa</taxon>
        <taxon>Spiralia</taxon>
        <taxon>Lophotrochozoa</taxon>
        <taxon>Mollusca</taxon>
        <taxon>Gastropoda</taxon>
        <taxon>Heterobranchia</taxon>
        <taxon>Euthyneura</taxon>
        <taxon>Panpulmonata</taxon>
        <taxon>Eupulmonata</taxon>
        <taxon>Stylommatophora</taxon>
        <taxon>Helicina</taxon>
        <taxon>Arionoidea</taxon>
        <taxon>Arionidae</taxon>
        <taxon>Arion</taxon>
    </lineage>
</organism>
<reference evidence="2" key="1">
    <citation type="submission" date="2014-12" db="EMBL/GenBank/DDBJ databases">
        <title>Insight into the proteome of Arion vulgaris.</title>
        <authorList>
            <person name="Aradska J."/>
            <person name="Bulat T."/>
            <person name="Smidak R."/>
            <person name="Sarate P."/>
            <person name="Gangsoo J."/>
            <person name="Sialana F."/>
            <person name="Bilban M."/>
            <person name="Lubec G."/>
        </authorList>
    </citation>
    <scope>NUCLEOTIDE SEQUENCE</scope>
    <source>
        <tissue evidence="2">Skin</tissue>
    </source>
</reference>
<dbReference type="EMBL" id="HACG01044118">
    <property type="protein sequence ID" value="CEK90983.1"/>
    <property type="molecule type" value="Transcribed_RNA"/>
</dbReference>
<accession>A0A0B7BDE9</accession>
<name>A0A0B7BDE9_9EUPU</name>